<comment type="caution">
    <text evidence="1">The sequence shown here is derived from an EMBL/GenBank/DDBJ whole genome shotgun (WGS) entry which is preliminary data.</text>
</comment>
<reference evidence="1 2" key="1">
    <citation type="submission" date="2023-08" db="EMBL/GenBank/DDBJ databases">
        <title>Pseudoalteromonas haloplanktis LL1 genome.</title>
        <authorList>
            <person name="Wu S."/>
        </authorList>
    </citation>
    <scope>NUCLEOTIDE SEQUENCE [LARGE SCALE GENOMIC DNA]</scope>
    <source>
        <strain evidence="1 2">LL1</strain>
    </source>
</reference>
<proteinExistence type="predicted"/>
<gene>
    <name evidence="1" type="ORF">RC083_20220</name>
</gene>
<evidence type="ECO:0000313" key="2">
    <source>
        <dbReference type="Proteomes" id="UP001226574"/>
    </source>
</evidence>
<keyword evidence="2" id="KW-1185">Reference proteome</keyword>
<organism evidence="1 2">
    <name type="scientific">Pseudoalteromonas haloplanktis</name>
    <name type="common">Alteromonas haloplanktis</name>
    <dbReference type="NCBI Taxonomy" id="228"/>
    <lineage>
        <taxon>Bacteria</taxon>
        <taxon>Pseudomonadati</taxon>
        <taxon>Pseudomonadota</taxon>
        <taxon>Gammaproteobacteria</taxon>
        <taxon>Alteromonadales</taxon>
        <taxon>Pseudoalteromonadaceae</taxon>
        <taxon>Pseudoalteromonas</taxon>
    </lineage>
</organism>
<protein>
    <recommendedName>
        <fullName evidence="3">Antitoxin Xre/MbcA/ParS-like toxin-binding domain-containing protein</fullName>
    </recommendedName>
</protein>
<evidence type="ECO:0000313" key="1">
    <source>
        <dbReference type="EMBL" id="MDQ9093896.1"/>
    </source>
</evidence>
<evidence type="ECO:0008006" key="3">
    <source>
        <dbReference type="Google" id="ProtNLM"/>
    </source>
</evidence>
<accession>A0ABU1BHI5</accession>
<sequence length="122" mass="14077">MDMLLSPVENNRQYEEPKFWLNFFHTNIETLANATSLPISSLSRKDRIRSPKVQNRLRDVHAILISVSPWFQSMDAAWLWFRSAPLPGFNNMSPSEVLSIYGDEGVALIQKHIRRKKFGGFA</sequence>
<name>A0ABU1BHI5_PSEHA</name>
<dbReference type="RefSeq" id="WP_016710611.1">
    <property type="nucleotide sequence ID" value="NZ_JAVIFY010000023.1"/>
</dbReference>
<dbReference type="Proteomes" id="UP001226574">
    <property type="component" value="Unassembled WGS sequence"/>
</dbReference>
<dbReference type="EMBL" id="JAVIFY010000023">
    <property type="protein sequence ID" value="MDQ9093896.1"/>
    <property type="molecule type" value="Genomic_DNA"/>
</dbReference>